<proteinExistence type="predicted"/>
<comment type="caution">
    <text evidence="2">The sequence shown here is derived from an EMBL/GenBank/DDBJ whole genome shotgun (WGS) entry which is preliminary data.</text>
</comment>
<feature type="region of interest" description="Disordered" evidence="1">
    <location>
        <begin position="1"/>
        <end position="107"/>
    </location>
</feature>
<reference evidence="2 3" key="1">
    <citation type="submission" date="2020-08" db="EMBL/GenBank/DDBJ databases">
        <title>Genomic Encyclopedia of Type Strains, Phase IV (KMG-IV): sequencing the most valuable type-strain genomes for metagenomic binning, comparative biology and taxonomic classification.</title>
        <authorList>
            <person name="Goeker M."/>
        </authorList>
    </citation>
    <scope>NUCLEOTIDE SEQUENCE [LARGE SCALE GENOMIC DNA]</scope>
    <source>
        <strain evidence="2 3">DSM 102238</strain>
    </source>
</reference>
<dbReference type="Proteomes" id="UP000542776">
    <property type="component" value="Unassembled WGS sequence"/>
</dbReference>
<feature type="compositionally biased region" description="Basic and acidic residues" evidence="1">
    <location>
        <begin position="159"/>
        <end position="183"/>
    </location>
</feature>
<dbReference type="AlphaFoldDB" id="A0A7W6EBP1"/>
<feature type="region of interest" description="Disordered" evidence="1">
    <location>
        <begin position="159"/>
        <end position="203"/>
    </location>
</feature>
<keyword evidence="3" id="KW-1185">Reference proteome</keyword>
<accession>A0A7W6EBP1</accession>
<gene>
    <name evidence="2" type="ORF">GGR04_001752</name>
</gene>
<feature type="compositionally biased region" description="Basic and acidic residues" evidence="1">
    <location>
        <begin position="71"/>
        <end position="85"/>
    </location>
</feature>
<evidence type="ECO:0000313" key="3">
    <source>
        <dbReference type="Proteomes" id="UP000542776"/>
    </source>
</evidence>
<feature type="compositionally biased region" description="Basic and acidic residues" evidence="1">
    <location>
        <begin position="22"/>
        <end position="43"/>
    </location>
</feature>
<feature type="compositionally biased region" description="Basic residues" evidence="1">
    <location>
        <begin position="185"/>
        <end position="203"/>
    </location>
</feature>
<evidence type="ECO:0000313" key="2">
    <source>
        <dbReference type="EMBL" id="MBB3997914.1"/>
    </source>
</evidence>
<dbReference type="EMBL" id="JACIEK010000003">
    <property type="protein sequence ID" value="MBB3997914.1"/>
    <property type="molecule type" value="Genomic_DNA"/>
</dbReference>
<sequence length="203" mass="22432">MEGAEKAHHRHLAGQSPVGIADGRRGVGDERLGRLADRDHTPDDGELIPDAARRERGRDHRIHTLPFGCKTRLDEGKPRGDDRLEVLGQPPKARQLAVRREAGGSHAPQLRVVAPLVGGEQRFRRLAFGGDRGQRGEGDLEGPDPTQAFVRGRTAVERVVEGAPSHRDRATHENDATDAEQPKRVQSRHGVPRSHTTKVNRRF</sequence>
<name>A0A7W6EBP1_9HYPH</name>
<evidence type="ECO:0000256" key="1">
    <source>
        <dbReference type="SAM" id="MobiDB-lite"/>
    </source>
</evidence>
<protein>
    <submittedName>
        <fullName evidence="2">Uncharacterized protein</fullName>
    </submittedName>
</protein>
<organism evidence="2 3">
    <name type="scientific">Aureimonas pseudogalii</name>
    <dbReference type="NCBI Taxonomy" id="1744844"/>
    <lineage>
        <taxon>Bacteria</taxon>
        <taxon>Pseudomonadati</taxon>
        <taxon>Pseudomonadota</taxon>
        <taxon>Alphaproteobacteria</taxon>
        <taxon>Hyphomicrobiales</taxon>
        <taxon>Aurantimonadaceae</taxon>
        <taxon>Aureimonas</taxon>
    </lineage>
</organism>
<dbReference type="RefSeq" id="WP_183199461.1">
    <property type="nucleotide sequence ID" value="NZ_JACIEK010000003.1"/>
</dbReference>